<proteinExistence type="predicted"/>
<evidence type="ECO:0000313" key="2">
    <source>
        <dbReference type="Proteomes" id="UP001163324"/>
    </source>
</evidence>
<gene>
    <name evidence="1" type="ORF">N3K66_008663</name>
</gene>
<protein>
    <submittedName>
        <fullName evidence="1">Uncharacterized protein</fullName>
    </submittedName>
</protein>
<dbReference type="Proteomes" id="UP001163324">
    <property type="component" value="Chromosome 9"/>
</dbReference>
<organism evidence="1 2">
    <name type="scientific">Trichothecium roseum</name>
    <dbReference type="NCBI Taxonomy" id="47278"/>
    <lineage>
        <taxon>Eukaryota</taxon>
        <taxon>Fungi</taxon>
        <taxon>Dikarya</taxon>
        <taxon>Ascomycota</taxon>
        <taxon>Pezizomycotina</taxon>
        <taxon>Sordariomycetes</taxon>
        <taxon>Hypocreomycetidae</taxon>
        <taxon>Hypocreales</taxon>
        <taxon>Hypocreales incertae sedis</taxon>
        <taxon>Trichothecium</taxon>
    </lineage>
</organism>
<reference evidence="1" key="1">
    <citation type="submission" date="2022-10" db="EMBL/GenBank/DDBJ databases">
        <title>Complete Genome of Trichothecium roseum strain YXFP-22015, a Plant Pathogen Isolated from Citrus.</title>
        <authorList>
            <person name="Wang Y."/>
            <person name="Zhu L."/>
        </authorList>
    </citation>
    <scope>NUCLEOTIDE SEQUENCE</scope>
    <source>
        <strain evidence="1">YXFP-22015</strain>
    </source>
</reference>
<comment type="caution">
    <text evidence="1">The sequence shown here is derived from an EMBL/GenBank/DDBJ whole genome shotgun (WGS) entry which is preliminary data.</text>
</comment>
<dbReference type="EMBL" id="CM047948">
    <property type="protein sequence ID" value="KAI9896491.1"/>
    <property type="molecule type" value="Genomic_DNA"/>
</dbReference>
<keyword evidence="2" id="KW-1185">Reference proteome</keyword>
<name>A0ACC0US58_9HYPO</name>
<accession>A0ACC0US58</accession>
<evidence type="ECO:0000313" key="1">
    <source>
        <dbReference type="EMBL" id="KAI9896491.1"/>
    </source>
</evidence>
<sequence>MSRFSRYDSDEERLPEGMVRVGYDADEEVYTFQDTDGSLWESAPGNQYGRLTRVSGPRHSTDVDDSNDAEFLLPEQKYPPRSWRSELMPLLNFGIIIGLSLLLLGWYLHAQAAKDKSESESGPEPVGKTCPENAISYNVNDGDSCWSIADTHSIGLGDFEALNPELDCSKLPVGVAVCVPETPSTD</sequence>